<feature type="region of interest" description="Disordered" evidence="5">
    <location>
        <begin position="397"/>
        <end position="475"/>
    </location>
</feature>
<feature type="domain" description="RRM" evidence="6">
    <location>
        <begin position="106"/>
        <end position="191"/>
    </location>
</feature>
<dbReference type="SMART" id="SM00360">
    <property type="entry name" value="RRM"/>
    <property type="match status" value="2"/>
</dbReference>
<feature type="compositionally biased region" description="Basic and acidic residues" evidence="5">
    <location>
        <begin position="44"/>
        <end position="62"/>
    </location>
</feature>
<name>A0A1Y1JHP4_PLAGO</name>
<dbReference type="RefSeq" id="XP_028542861.1">
    <property type="nucleotide sequence ID" value="XM_028687060.1"/>
</dbReference>
<gene>
    <name evidence="7" type="ORF">PGO_071870</name>
</gene>
<evidence type="ECO:0000256" key="1">
    <source>
        <dbReference type="ARBA" id="ARBA00022737"/>
    </source>
</evidence>
<feature type="compositionally biased region" description="Acidic residues" evidence="5">
    <location>
        <begin position="31"/>
        <end position="43"/>
    </location>
</feature>
<evidence type="ECO:0000259" key="6">
    <source>
        <dbReference type="PROSITE" id="PS50102"/>
    </source>
</evidence>
<evidence type="ECO:0000313" key="7">
    <source>
        <dbReference type="EMBL" id="GAW80272.1"/>
    </source>
</evidence>
<evidence type="ECO:0000256" key="4">
    <source>
        <dbReference type="SAM" id="Coils"/>
    </source>
</evidence>
<dbReference type="Pfam" id="PF00076">
    <property type="entry name" value="RRM_1"/>
    <property type="match status" value="2"/>
</dbReference>
<keyword evidence="2 3" id="KW-0694">RNA-binding</keyword>
<dbReference type="EMBL" id="BDQF01000008">
    <property type="protein sequence ID" value="GAW80272.1"/>
    <property type="molecule type" value="Genomic_DNA"/>
</dbReference>
<dbReference type="OMA" id="EENNCTI"/>
<evidence type="ECO:0000256" key="2">
    <source>
        <dbReference type="ARBA" id="ARBA00022884"/>
    </source>
</evidence>
<protein>
    <submittedName>
        <fullName evidence="7">RNA-binding protein</fullName>
    </submittedName>
</protein>
<keyword evidence="1" id="KW-0677">Repeat</keyword>
<dbReference type="InterPro" id="IPR035979">
    <property type="entry name" value="RBD_domain_sf"/>
</dbReference>
<dbReference type="PROSITE" id="PS50102">
    <property type="entry name" value="RRM"/>
    <property type="match status" value="2"/>
</dbReference>
<evidence type="ECO:0000313" key="8">
    <source>
        <dbReference type="Proteomes" id="UP000195521"/>
    </source>
</evidence>
<dbReference type="GO" id="GO:0003723">
    <property type="term" value="F:RNA binding"/>
    <property type="evidence" value="ECO:0007669"/>
    <property type="project" value="UniProtKB-UniRule"/>
</dbReference>
<feature type="compositionally biased region" description="Low complexity" evidence="5">
    <location>
        <begin position="424"/>
        <end position="439"/>
    </location>
</feature>
<feature type="compositionally biased region" description="Polar residues" evidence="5">
    <location>
        <begin position="449"/>
        <end position="458"/>
    </location>
</feature>
<keyword evidence="4" id="KW-0175">Coiled coil</keyword>
<dbReference type="AlphaFoldDB" id="A0A1Y1JHP4"/>
<comment type="caution">
    <text evidence="7">The sequence shown here is derived from an EMBL/GenBank/DDBJ whole genome shotgun (WGS) entry which is preliminary data.</text>
</comment>
<dbReference type="PANTHER" id="PTHR23236:SF119">
    <property type="entry name" value="NUCLEAR RNA-BINDING PROTEIN SART-3"/>
    <property type="match status" value="1"/>
</dbReference>
<dbReference type="CDD" id="cd00590">
    <property type="entry name" value="RRM_SF"/>
    <property type="match status" value="1"/>
</dbReference>
<dbReference type="InterPro" id="IPR012677">
    <property type="entry name" value="Nucleotide-bd_a/b_plait_sf"/>
</dbReference>
<dbReference type="Proteomes" id="UP000195521">
    <property type="component" value="Unassembled WGS sequence"/>
</dbReference>
<evidence type="ECO:0000256" key="5">
    <source>
        <dbReference type="SAM" id="MobiDB-lite"/>
    </source>
</evidence>
<organism evidence="7 8">
    <name type="scientific">Plasmodium gonderi</name>
    <dbReference type="NCBI Taxonomy" id="77519"/>
    <lineage>
        <taxon>Eukaryota</taxon>
        <taxon>Sar</taxon>
        <taxon>Alveolata</taxon>
        <taxon>Apicomplexa</taxon>
        <taxon>Aconoidasida</taxon>
        <taxon>Haemosporida</taxon>
        <taxon>Plasmodiidae</taxon>
        <taxon>Plasmodium</taxon>
        <taxon>Plasmodium (Plasmodium)</taxon>
    </lineage>
</organism>
<dbReference type="PANTHER" id="PTHR23236">
    <property type="entry name" value="EUKARYOTIC TRANSLATION INITIATION FACTOR 4B/4H"/>
    <property type="match status" value="1"/>
</dbReference>
<feature type="coiled-coil region" evidence="4">
    <location>
        <begin position="287"/>
        <end position="314"/>
    </location>
</feature>
<evidence type="ECO:0000256" key="3">
    <source>
        <dbReference type="PROSITE-ProRule" id="PRU00176"/>
    </source>
</evidence>
<feature type="domain" description="RRM" evidence="6">
    <location>
        <begin position="314"/>
        <end position="394"/>
    </location>
</feature>
<reference evidence="8" key="1">
    <citation type="submission" date="2017-04" db="EMBL/GenBank/DDBJ databases">
        <title>Plasmodium gonderi genome.</title>
        <authorList>
            <person name="Arisue N."/>
            <person name="Honma H."/>
            <person name="Kawai S."/>
            <person name="Tougan T."/>
            <person name="Tanabe K."/>
            <person name="Horii T."/>
        </authorList>
    </citation>
    <scope>NUCLEOTIDE SEQUENCE [LARGE SCALE GENOMIC DNA]</scope>
    <source>
        <strain evidence="8">ATCC 30045</strain>
    </source>
</reference>
<dbReference type="InterPro" id="IPR000504">
    <property type="entry name" value="RRM_dom"/>
</dbReference>
<proteinExistence type="predicted"/>
<sequence length="485" mass="55843">MSETELEAKRRKIEKVEKYDEDNCANSLNILDEDNADEPLGEEDTQKNEKTQSERYGTHSDGDNDDDGDSVCSDRNKKVQKNKHYLIEHMENKSKLLNNITSLEENKLFVKNLTEEITKNDLVLFFSNANGYVDTRIVYDSSGKSKTFAYIEFDNKENAYIFFSTLQDSNVDNYKKFMIKDVSLYVAICKSKKSIYEEKKVFIKFIKCDMGIDNVRIKQEISNFLCNHSIAPLDIRLLGENPPTHGYIELMNNEDVVSCVESIKEGILEDLQFSLDYCIPIIKKKIIPNVEKIKANKEKNKQAQEEKKKEENSSTIVVKNLHYNTRKYKLEKLFKQIGEIEKIYLSKKVSENNIKRNRGFAFITFKNANDATSALILNDSIIDGRSILVSKFCQDGERRSKNGEGDQSDGQPDNQGIEKTKKSNPNGNNHYFNNNARNNYPLEKKRINLNKSNNPNTLTEKRVDDTGEGGGPTQLTNDDFRKFFF</sequence>
<dbReference type="Gene3D" id="3.30.70.330">
    <property type="match status" value="2"/>
</dbReference>
<keyword evidence="8" id="KW-1185">Reference proteome</keyword>
<accession>A0A1Y1JHP4</accession>
<dbReference type="OrthoDB" id="439808at2759"/>
<dbReference type="GeneID" id="39746985"/>
<feature type="region of interest" description="Disordered" evidence="5">
    <location>
        <begin position="24"/>
        <end position="75"/>
    </location>
</feature>
<dbReference type="SUPFAM" id="SSF54928">
    <property type="entry name" value="RNA-binding domain, RBD"/>
    <property type="match status" value="2"/>
</dbReference>